<dbReference type="EMBL" id="UINC01015231">
    <property type="protein sequence ID" value="SVA64290.1"/>
    <property type="molecule type" value="Genomic_DNA"/>
</dbReference>
<protein>
    <recommendedName>
        <fullName evidence="2">TonB-dependent receptor-like beta-barrel domain-containing protein</fullName>
    </recommendedName>
</protein>
<gene>
    <name evidence="1" type="ORF">METZ01_LOCUS117144</name>
</gene>
<evidence type="ECO:0000313" key="1">
    <source>
        <dbReference type="EMBL" id="SVA64290.1"/>
    </source>
</evidence>
<feature type="non-terminal residue" evidence="1">
    <location>
        <position position="257"/>
    </location>
</feature>
<evidence type="ECO:0008006" key="2">
    <source>
        <dbReference type="Google" id="ProtNLM"/>
    </source>
</evidence>
<organism evidence="1">
    <name type="scientific">marine metagenome</name>
    <dbReference type="NCBI Taxonomy" id="408172"/>
    <lineage>
        <taxon>unclassified sequences</taxon>
        <taxon>metagenomes</taxon>
        <taxon>ecological metagenomes</taxon>
    </lineage>
</organism>
<name>A0A381XI75_9ZZZZ</name>
<proteinExistence type="predicted"/>
<sequence length="257" mass="29344">MGTLIAGTPTEFTLGLTGGYDNNVLRFSAGEFDIAAHDLDLMGGATTFDSFVYKLGSSFEKTLFQSGKKEFLGSGSLNWSDYRNNQGRKYWSGGLDAVLKWGPYQSMKYSLRHLDSYYLRHYIDRDISASDLTACAFSDRRQFITLTQRIGRRQWASISIGYLQRYYDRPFTEFDLDINYLRGKINKRIPGLGTISLQVERGTALNRSFRQTAKASGLDRSYETLEWFIPIRINRSIPFFNEIGASIRQEGRPYAAE</sequence>
<reference evidence="1" key="1">
    <citation type="submission" date="2018-05" db="EMBL/GenBank/DDBJ databases">
        <authorList>
            <person name="Lanie J.A."/>
            <person name="Ng W.-L."/>
            <person name="Kazmierczak K.M."/>
            <person name="Andrzejewski T.M."/>
            <person name="Davidsen T.M."/>
            <person name="Wayne K.J."/>
            <person name="Tettelin H."/>
            <person name="Glass J.I."/>
            <person name="Rusch D."/>
            <person name="Podicherti R."/>
            <person name="Tsui H.-C.T."/>
            <person name="Winkler M.E."/>
        </authorList>
    </citation>
    <scope>NUCLEOTIDE SEQUENCE</scope>
</reference>
<accession>A0A381XI75</accession>
<dbReference type="AlphaFoldDB" id="A0A381XI75"/>